<dbReference type="AlphaFoldDB" id="A0A2K9J284"/>
<protein>
    <submittedName>
        <fullName evidence="1">Uncharacterized protein</fullName>
    </submittedName>
</protein>
<organism evidence="1 2">
    <name type="scientific">Virgibacillus dokdonensis</name>
    <dbReference type="NCBI Taxonomy" id="302167"/>
    <lineage>
        <taxon>Bacteria</taxon>
        <taxon>Bacillati</taxon>
        <taxon>Bacillota</taxon>
        <taxon>Bacilli</taxon>
        <taxon>Bacillales</taxon>
        <taxon>Bacillaceae</taxon>
        <taxon>Virgibacillus</taxon>
    </lineage>
</organism>
<dbReference type="Proteomes" id="UP000234237">
    <property type="component" value="Chromosome"/>
</dbReference>
<sequence length="53" mass="5933">MIESPENMTFNGVNLAESFTDSAKGTYFIVNNVDGRGVLREVLCKSKYVRAFL</sequence>
<proteinExistence type="predicted"/>
<evidence type="ECO:0000313" key="1">
    <source>
        <dbReference type="EMBL" id="AUJ25844.1"/>
    </source>
</evidence>
<dbReference type="STRING" id="302167.GCA_900166595_01626"/>
<name>A0A2K9J284_9BACI</name>
<reference evidence="2" key="1">
    <citation type="submission" date="2016-11" db="EMBL/GenBank/DDBJ databases">
        <title>Complete genome sequence of Virgibacillus pantothenticus 21D, a halophilic bacterium isolated from the deep hypersaline anoxic basin Discovery in the Mediterranean Sea.</title>
        <authorList>
            <person name="Zeaiter Z."/>
            <person name="Booth J.M."/>
            <person name="Prosdocimi E.M."/>
            <person name="Mapelli F."/>
            <person name="Fusi M."/>
            <person name="Daffonchio D."/>
            <person name="Borin S."/>
            <person name="Crotti E."/>
        </authorList>
    </citation>
    <scope>NUCLEOTIDE SEQUENCE [LARGE SCALE GENOMIC DNA]</scope>
    <source>
        <strain evidence="2">21D</strain>
    </source>
</reference>
<evidence type="ECO:0000313" key="2">
    <source>
        <dbReference type="Proteomes" id="UP000234237"/>
    </source>
</evidence>
<dbReference type="KEGG" id="vpn:A21D_02798"/>
<dbReference type="EMBL" id="CP018622">
    <property type="protein sequence ID" value="AUJ25844.1"/>
    <property type="molecule type" value="Genomic_DNA"/>
</dbReference>
<accession>A0A2K9J284</accession>
<gene>
    <name evidence="1" type="ORF">A21D_02798</name>
</gene>